<evidence type="ECO:0000313" key="3">
    <source>
        <dbReference type="Proteomes" id="UP000238605"/>
    </source>
</evidence>
<evidence type="ECO:0000256" key="1">
    <source>
        <dbReference type="SAM" id="SignalP"/>
    </source>
</evidence>
<proteinExistence type="predicted"/>
<gene>
    <name evidence="2" type="ORF">C1704_12670</name>
</gene>
<feature type="chain" id="PRO_5015666621" description="DUF1795 domain-containing protein" evidence="1">
    <location>
        <begin position="20"/>
        <end position="172"/>
    </location>
</feature>
<dbReference type="RefSeq" id="WP_104303095.1">
    <property type="nucleotide sequence ID" value="NZ_PSNX01000011.1"/>
</dbReference>
<protein>
    <recommendedName>
        <fullName evidence="4">DUF1795 domain-containing protein</fullName>
    </recommendedName>
</protein>
<keyword evidence="3" id="KW-1185">Reference proteome</keyword>
<dbReference type="OrthoDB" id="9154310at2"/>
<dbReference type="Proteomes" id="UP000238605">
    <property type="component" value="Unassembled WGS sequence"/>
</dbReference>
<feature type="signal peptide" evidence="1">
    <location>
        <begin position="1"/>
        <end position="19"/>
    </location>
</feature>
<dbReference type="EMBL" id="PSNX01000011">
    <property type="protein sequence ID" value="PPE65762.1"/>
    <property type="molecule type" value="Genomic_DNA"/>
</dbReference>
<organism evidence="2 3">
    <name type="scientific">Caldimonas caldifontis</name>
    <dbReference type="NCBI Taxonomy" id="1452508"/>
    <lineage>
        <taxon>Bacteria</taxon>
        <taxon>Pseudomonadati</taxon>
        <taxon>Pseudomonadota</taxon>
        <taxon>Betaproteobacteria</taxon>
        <taxon>Burkholderiales</taxon>
        <taxon>Sphaerotilaceae</taxon>
        <taxon>Caldimonas</taxon>
    </lineage>
</organism>
<accession>A0A2S5SSP5</accession>
<sequence>MLFRSSLAAAALLALGACSPTLDWRQVRPEGSPLQALFPCKPKTHARTVALAGAQVRMSLYACSTGGHTYALSLADMGDPAQVTPALRALREATASNLEARNPEVTSLQVPGMTPNTEAARIRVTGTLPDGQALVQVAGYFAYGTMVYQVNVVGPQPPDDAVRTFFGGLQFR</sequence>
<comment type="caution">
    <text evidence="2">The sequence shown here is derived from an EMBL/GenBank/DDBJ whole genome shotgun (WGS) entry which is preliminary data.</text>
</comment>
<evidence type="ECO:0000313" key="2">
    <source>
        <dbReference type="EMBL" id="PPE65762.1"/>
    </source>
</evidence>
<evidence type="ECO:0008006" key="4">
    <source>
        <dbReference type="Google" id="ProtNLM"/>
    </source>
</evidence>
<keyword evidence="1" id="KW-0732">Signal</keyword>
<dbReference type="AlphaFoldDB" id="A0A2S5SSP5"/>
<name>A0A2S5SSP5_9BURK</name>
<dbReference type="PROSITE" id="PS51257">
    <property type="entry name" value="PROKAR_LIPOPROTEIN"/>
    <property type="match status" value="1"/>
</dbReference>
<reference evidence="2 3" key="1">
    <citation type="submission" date="2018-02" db="EMBL/GenBank/DDBJ databases">
        <title>Reclassifiation of [Polyangium] brachysporum DSM 7029 as Guopingzhaonella breviflexa gen. nov., sp. nov., a member of the family Comamonadaceae.</title>
        <authorList>
            <person name="Tang B."/>
        </authorList>
    </citation>
    <scope>NUCLEOTIDE SEQUENCE [LARGE SCALE GENOMIC DNA]</scope>
    <source>
        <strain evidence="2 3">BCRC 80649</strain>
    </source>
</reference>